<dbReference type="PRINTS" id="PR00363">
    <property type="entry name" value="CYTOCHROMEB5"/>
</dbReference>
<dbReference type="AlphaFoldDB" id="A0A8J4V0V5"/>
<dbReference type="OrthoDB" id="260519at2759"/>
<organism evidence="11 12">
    <name type="scientific">Polysphondylium violaceum</name>
    <dbReference type="NCBI Taxonomy" id="133409"/>
    <lineage>
        <taxon>Eukaryota</taxon>
        <taxon>Amoebozoa</taxon>
        <taxon>Evosea</taxon>
        <taxon>Eumycetozoa</taxon>
        <taxon>Dictyostelia</taxon>
        <taxon>Dictyosteliales</taxon>
        <taxon>Dictyosteliaceae</taxon>
        <taxon>Polysphondylium</taxon>
    </lineage>
</organism>
<name>A0A8J4V0V5_9MYCE</name>
<dbReference type="InterPro" id="IPR050668">
    <property type="entry name" value="Cytochrome_b5"/>
</dbReference>
<accession>A0A8J4V0V5</accession>
<dbReference type="SUPFAM" id="SSF55856">
    <property type="entry name" value="Cytochrome b5-like heme/steroid binding domain"/>
    <property type="match status" value="1"/>
</dbReference>
<evidence type="ECO:0000256" key="3">
    <source>
        <dbReference type="ARBA" id="ARBA00022692"/>
    </source>
</evidence>
<evidence type="ECO:0000256" key="1">
    <source>
        <dbReference type="ARBA" id="ARBA00004370"/>
    </source>
</evidence>
<keyword evidence="4 8" id="KW-0479">Metal-binding</keyword>
<reference evidence="11" key="1">
    <citation type="submission" date="2020-01" db="EMBL/GenBank/DDBJ databases">
        <title>Development of genomics and gene disruption for Polysphondylium violaceum indicates a role for the polyketide synthase stlB in stalk morphogenesis.</title>
        <authorList>
            <person name="Narita B."/>
            <person name="Kawabe Y."/>
            <person name="Kin K."/>
            <person name="Saito T."/>
            <person name="Gibbs R."/>
            <person name="Kuspa A."/>
            <person name="Muzny D."/>
            <person name="Queller D."/>
            <person name="Richards S."/>
            <person name="Strassman J."/>
            <person name="Sucgang R."/>
            <person name="Worley K."/>
            <person name="Schaap P."/>
        </authorList>
    </citation>
    <scope>NUCLEOTIDE SEQUENCE</scope>
    <source>
        <strain evidence="11">QSvi11</strain>
    </source>
</reference>
<evidence type="ECO:0000313" key="11">
    <source>
        <dbReference type="EMBL" id="KAF2076320.1"/>
    </source>
</evidence>
<dbReference type="InterPro" id="IPR018506">
    <property type="entry name" value="Cyt_B5_heme-BS"/>
</dbReference>
<evidence type="ECO:0000313" key="12">
    <source>
        <dbReference type="Proteomes" id="UP000695562"/>
    </source>
</evidence>
<dbReference type="Proteomes" id="UP000695562">
    <property type="component" value="Unassembled WGS sequence"/>
</dbReference>
<feature type="compositionally biased region" description="Polar residues" evidence="9">
    <location>
        <begin position="95"/>
        <end position="108"/>
    </location>
</feature>
<evidence type="ECO:0000256" key="9">
    <source>
        <dbReference type="SAM" id="MobiDB-lite"/>
    </source>
</evidence>
<dbReference type="Pfam" id="PF00173">
    <property type="entry name" value="Cyt-b5"/>
    <property type="match status" value="1"/>
</dbReference>
<evidence type="ECO:0000256" key="8">
    <source>
        <dbReference type="RuleBase" id="RU362121"/>
    </source>
</evidence>
<evidence type="ECO:0000256" key="2">
    <source>
        <dbReference type="ARBA" id="ARBA00022617"/>
    </source>
</evidence>
<dbReference type="GO" id="GO:0020037">
    <property type="term" value="F:heme binding"/>
    <property type="evidence" value="ECO:0007669"/>
    <property type="project" value="UniProtKB-UniRule"/>
</dbReference>
<sequence>MEYTLEQVSKHNTPNDCWMIIHGKVYDVTSFLDDHPGGSQYLTDNAGIDATDAFLDVGHSADAVKMLDKYEIGICIDCKPSYAAVASIPPVQDKPMTSSSYAPSTNTNDSKKDQDKVDPAIVGSVVVGAISVIGLLAFGAFKLLSKNNK</sequence>
<dbReference type="SMART" id="SM01117">
    <property type="entry name" value="Cyt-b5"/>
    <property type="match status" value="1"/>
</dbReference>
<dbReference type="PANTHER" id="PTHR19359">
    <property type="entry name" value="CYTOCHROME B5"/>
    <property type="match status" value="1"/>
</dbReference>
<dbReference type="GO" id="GO:0016020">
    <property type="term" value="C:membrane"/>
    <property type="evidence" value="ECO:0007669"/>
    <property type="project" value="UniProtKB-SubCell"/>
</dbReference>
<dbReference type="PROSITE" id="PS00191">
    <property type="entry name" value="CYTOCHROME_B5_1"/>
    <property type="match status" value="1"/>
</dbReference>
<evidence type="ECO:0000256" key="7">
    <source>
        <dbReference type="ARBA" id="ARBA00038168"/>
    </source>
</evidence>
<keyword evidence="3 8" id="KW-0812">Transmembrane</keyword>
<evidence type="ECO:0000256" key="5">
    <source>
        <dbReference type="ARBA" id="ARBA00023004"/>
    </source>
</evidence>
<evidence type="ECO:0000259" key="10">
    <source>
        <dbReference type="PROSITE" id="PS50255"/>
    </source>
</evidence>
<dbReference type="InterPro" id="IPR036400">
    <property type="entry name" value="Cyt_B5-like_heme/steroid_sf"/>
</dbReference>
<keyword evidence="2 8" id="KW-0349">Heme</keyword>
<keyword evidence="12" id="KW-1185">Reference proteome</keyword>
<dbReference type="Gene3D" id="3.10.120.10">
    <property type="entry name" value="Cytochrome b5-like heme/steroid binding domain"/>
    <property type="match status" value="1"/>
</dbReference>
<protein>
    <recommendedName>
        <fullName evidence="10">Cytochrome b5 heme-binding domain-containing protein</fullName>
    </recommendedName>
</protein>
<dbReference type="GO" id="GO:0046872">
    <property type="term" value="F:metal ion binding"/>
    <property type="evidence" value="ECO:0007669"/>
    <property type="project" value="UniProtKB-UniRule"/>
</dbReference>
<keyword evidence="5 8" id="KW-0408">Iron</keyword>
<dbReference type="PROSITE" id="PS50255">
    <property type="entry name" value="CYTOCHROME_B5_2"/>
    <property type="match status" value="1"/>
</dbReference>
<dbReference type="EMBL" id="AJWJ01000065">
    <property type="protein sequence ID" value="KAF2076320.1"/>
    <property type="molecule type" value="Genomic_DNA"/>
</dbReference>
<feature type="region of interest" description="Disordered" evidence="9">
    <location>
        <begin position="91"/>
        <end position="115"/>
    </location>
</feature>
<feature type="domain" description="Cytochrome b5 heme-binding" evidence="10">
    <location>
        <begin position="1"/>
        <end position="73"/>
    </location>
</feature>
<evidence type="ECO:0000256" key="4">
    <source>
        <dbReference type="ARBA" id="ARBA00022723"/>
    </source>
</evidence>
<evidence type="ECO:0000256" key="6">
    <source>
        <dbReference type="ARBA" id="ARBA00023136"/>
    </source>
</evidence>
<comment type="similarity">
    <text evidence="7 8">Belongs to the cytochrome b5 family.</text>
</comment>
<keyword evidence="8" id="KW-1133">Transmembrane helix</keyword>
<dbReference type="InterPro" id="IPR001199">
    <property type="entry name" value="Cyt_B5-like_heme/steroid-bd"/>
</dbReference>
<comment type="subcellular location">
    <subcellularLocation>
        <location evidence="1">Membrane</location>
    </subcellularLocation>
</comment>
<feature type="transmembrane region" description="Helical" evidence="8">
    <location>
        <begin position="120"/>
        <end position="144"/>
    </location>
</feature>
<comment type="caution">
    <text evidence="11">The sequence shown here is derived from an EMBL/GenBank/DDBJ whole genome shotgun (WGS) entry which is preliminary data.</text>
</comment>
<proteinExistence type="inferred from homology"/>
<keyword evidence="6 8" id="KW-0472">Membrane</keyword>
<dbReference type="FunFam" id="3.10.120.10:FF:000002">
    <property type="entry name" value="Cytochrome b5 type B"/>
    <property type="match status" value="1"/>
</dbReference>
<gene>
    <name evidence="11" type="ORF">CYY_002376</name>
</gene>